<dbReference type="EMBL" id="RHGY01000001">
    <property type="protein sequence ID" value="RRG18762.1"/>
    <property type="molecule type" value="Genomic_DNA"/>
</dbReference>
<name>A0A3P2RM47_WEIVI</name>
<dbReference type="Pfam" id="PF03632">
    <property type="entry name" value="Glyco_hydro_65m"/>
    <property type="match status" value="1"/>
</dbReference>
<sequence length="786" mass="87975">MNHANWELAYHDISKAAKSYGEEALLALGNGYLGWRGAPVWSTFSDNHYPALYVAGVFNQTQTPVADRMVVNEDLVNLPNPQLTQIWINGQLLSENNLETRASHLRFDRGELTETFTFGLAEGTVTLTTTKMVDPIAWHHMGMQLELSTDFEAQLKLASIIDASVTNQNVVRYRDFDATEFNVKKIDSAKHQVYVQTRQSGIDIAIGATTKVWQQDQVVIGTTKATADQLIESYTTTLLPNVPVILNKTISVATSQETSTPLDEALAALMTEVNLNFVRNHSLEYWRDVWHDADIEVESDDKRLQQLIRLNIFHLHQAAQSNANPHLDASVGSRGLTGEGYRGHIFWDELFLVPYYAANDPKAARALIQYRIQRLAGAQANAQRESEAGAMYPWQSGLYGDEQAQVIHLNTVDQSWIPDNSRLQRHVSLAIAYDLWVYTRITKDVSLLQNGGLTMLLEIAKFWLHKVQLADDGRFDLADVMGPDEFHEAYPDAKTAGIKNNAYTNVMLTWLLNWILELQTDFSAFDAIAASDNFDATLLERAKAVAHGLRLERNEAGVFAQYEGYFALKELDFAAYAEKYGDIHRIDRLLKAEGKSPDDYQVAKQADLLMLLYNFDDGLVAKLLEQLGYPLKSDWLAVNKNYYLERTVHGSTTSRPVFAGIDVTLGQLDEAEQLLAHAIRSDVDDIQGGTTAEGIHTGVMGETLAVVQNKFAGVHLLAGMPEIKPNLPETWASIHFKQQYQGIWLDIVETHTYISLTADATIQVKINDEEYLVTNGEPLVVTLGVE</sequence>
<dbReference type="InterPro" id="IPR005195">
    <property type="entry name" value="Glyco_hydro_65_M"/>
</dbReference>
<dbReference type="PANTHER" id="PTHR11051">
    <property type="entry name" value="GLYCOSYL HYDROLASE-RELATED"/>
    <property type="match status" value="1"/>
</dbReference>
<dbReference type="InterPro" id="IPR005196">
    <property type="entry name" value="Glyco_hydro_65_N"/>
</dbReference>
<organism evidence="9 10">
    <name type="scientific">Weissella viridescens</name>
    <name type="common">Lactobacillus viridescens</name>
    <dbReference type="NCBI Taxonomy" id="1629"/>
    <lineage>
        <taxon>Bacteria</taxon>
        <taxon>Bacillati</taxon>
        <taxon>Bacillota</taxon>
        <taxon>Bacilli</taxon>
        <taxon>Lactobacillales</taxon>
        <taxon>Lactobacillaceae</taxon>
        <taxon>Weissella</taxon>
    </lineage>
</organism>
<dbReference type="Proteomes" id="UP000275836">
    <property type="component" value="Unassembled WGS sequence"/>
</dbReference>
<evidence type="ECO:0000313" key="9">
    <source>
        <dbReference type="EMBL" id="RRG18762.1"/>
    </source>
</evidence>
<dbReference type="GO" id="GO:0004553">
    <property type="term" value="F:hydrolase activity, hydrolyzing O-glycosyl compounds"/>
    <property type="evidence" value="ECO:0007669"/>
    <property type="project" value="TreeGrafter"/>
</dbReference>
<feature type="active site" description="Proton donor" evidence="4">
    <location>
        <position position="485"/>
    </location>
</feature>
<protein>
    <submittedName>
        <fullName evidence="9">Glycoside hydrolase family 65 protein</fullName>
    </submittedName>
</protein>
<proteinExistence type="inferred from homology"/>
<comment type="similarity">
    <text evidence="1">Belongs to the glycosyl hydrolase 65 family.</text>
</comment>
<dbReference type="Pfam" id="PF03633">
    <property type="entry name" value="Glyco_hydro_65C"/>
    <property type="match status" value="1"/>
</dbReference>
<evidence type="ECO:0000256" key="3">
    <source>
        <dbReference type="ARBA" id="ARBA00022679"/>
    </source>
</evidence>
<evidence type="ECO:0000259" key="8">
    <source>
        <dbReference type="Pfam" id="PF03636"/>
    </source>
</evidence>
<dbReference type="Gene3D" id="2.60.420.10">
    <property type="entry name" value="Maltose phosphorylase, domain 3"/>
    <property type="match status" value="1"/>
</dbReference>
<dbReference type="GO" id="GO:0030246">
    <property type="term" value="F:carbohydrate binding"/>
    <property type="evidence" value="ECO:0007669"/>
    <property type="project" value="InterPro"/>
</dbReference>
<dbReference type="PIRSF" id="PIRSF036289">
    <property type="entry name" value="Glycosyl_hydrolase_malt_phosph"/>
    <property type="match status" value="1"/>
</dbReference>
<dbReference type="AlphaFoldDB" id="A0A3P2RM47"/>
<feature type="domain" description="Glycoside hydrolase family 65 C-terminal" evidence="7">
    <location>
        <begin position="718"/>
        <end position="772"/>
    </location>
</feature>
<feature type="domain" description="Glycoside hydrolase family 65 N-terminal" evidence="8">
    <location>
        <begin position="18"/>
        <end position="256"/>
    </location>
</feature>
<gene>
    <name evidence="9" type="ORF">D3P96_01905</name>
</gene>
<dbReference type="RefSeq" id="WP_124942701.1">
    <property type="nucleotide sequence ID" value="NZ_RHGY01000001.1"/>
</dbReference>
<dbReference type="InterPro" id="IPR008928">
    <property type="entry name" value="6-hairpin_glycosidase_sf"/>
</dbReference>
<feature type="domain" description="Glycoside hydrolase family 65 central catalytic" evidence="6">
    <location>
        <begin position="309"/>
        <end position="704"/>
    </location>
</feature>
<keyword evidence="9" id="KW-0378">Hydrolase</keyword>
<keyword evidence="2" id="KW-0328">Glycosyltransferase</keyword>
<reference evidence="9 10" key="1">
    <citation type="submission" date="2018-10" db="EMBL/GenBank/DDBJ databases">
        <title>Draft genome sequence of Weissella viridescens UCO-SMC3.</title>
        <authorList>
            <person name="Garcia-Cancino A."/>
            <person name="Espinoza-Monje M."/>
            <person name="Albarracin L."/>
            <person name="Garcia-Castillo V."/>
            <person name="Campos-Martin J."/>
            <person name="Nakano Y."/>
            <person name="Guitierrez-Zamorano C."/>
            <person name="Ikeda-Ohtsubo W."/>
            <person name="Morita H."/>
            <person name="Kitazawa H."/>
            <person name="Villena J."/>
        </authorList>
    </citation>
    <scope>NUCLEOTIDE SEQUENCE [LARGE SCALE GENOMIC DNA]</scope>
    <source>
        <strain evidence="9 10">UCO-SMC3</strain>
    </source>
</reference>
<evidence type="ECO:0000313" key="10">
    <source>
        <dbReference type="Proteomes" id="UP000275836"/>
    </source>
</evidence>
<dbReference type="PANTHER" id="PTHR11051:SF8">
    <property type="entry name" value="PROTEIN-GLUCOSYLGALACTOSYLHYDROXYLYSINE GLUCOSIDASE"/>
    <property type="match status" value="1"/>
</dbReference>
<dbReference type="SUPFAM" id="SSF48208">
    <property type="entry name" value="Six-hairpin glycosidases"/>
    <property type="match status" value="1"/>
</dbReference>
<evidence type="ECO:0000256" key="5">
    <source>
        <dbReference type="PIRSR" id="PIRSR036289-51"/>
    </source>
</evidence>
<dbReference type="InterPro" id="IPR011013">
    <property type="entry name" value="Gal_mutarotase_sf_dom"/>
</dbReference>
<keyword evidence="3" id="KW-0808">Transferase</keyword>
<feature type="binding site" evidence="5">
    <location>
        <begin position="347"/>
        <end position="348"/>
    </location>
    <ligand>
        <name>substrate</name>
    </ligand>
</feature>
<comment type="caution">
    <text evidence="9">The sequence shown here is derived from an EMBL/GenBank/DDBJ whole genome shotgun (WGS) entry which is preliminary data.</text>
</comment>
<evidence type="ECO:0000256" key="2">
    <source>
        <dbReference type="ARBA" id="ARBA00022676"/>
    </source>
</evidence>
<dbReference type="InterPro" id="IPR037018">
    <property type="entry name" value="GH65_N"/>
</dbReference>
<feature type="binding site" evidence="5">
    <location>
        <begin position="604"/>
        <end position="605"/>
    </location>
    <ligand>
        <name>substrate</name>
    </ligand>
</feature>
<dbReference type="Pfam" id="PF03636">
    <property type="entry name" value="Glyco_hydro_65N"/>
    <property type="match status" value="1"/>
</dbReference>
<dbReference type="GO" id="GO:0005975">
    <property type="term" value="P:carbohydrate metabolic process"/>
    <property type="evidence" value="ECO:0007669"/>
    <property type="project" value="InterPro"/>
</dbReference>
<evidence type="ECO:0000256" key="4">
    <source>
        <dbReference type="PIRSR" id="PIRSR036289-50"/>
    </source>
</evidence>
<dbReference type="InterPro" id="IPR005194">
    <property type="entry name" value="Glyco_hydro_65_C"/>
</dbReference>
<dbReference type="SUPFAM" id="SSF74650">
    <property type="entry name" value="Galactose mutarotase-like"/>
    <property type="match status" value="1"/>
</dbReference>
<accession>A0A3P2RM47</accession>
<dbReference type="InterPro" id="IPR017045">
    <property type="entry name" value="Malt_Pase/Glycosyl_Hdrlase"/>
</dbReference>
<dbReference type="GO" id="GO:0016757">
    <property type="term" value="F:glycosyltransferase activity"/>
    <property type="evidence" value="ECO:0007669"/>
    <property type="project" value="UniProtKB-KW"/>
</dbReference>
<evidence type="ECO:0000256" key="1">
    <source>
        <dbReference type="ARBA" id="ARBA00006768"/>
    </source>
</evidence>
<dbReference type="InterPro" id="IPR012341">
    <property type="entry name" value="6hp_glycosidase-like_sf"/>
</dbReference>
<evidence type="ECO:0000259" key="7">
    <source>
        <dbReference type="Pfam" id="PF03633"/>
    </source>
</evidence>
<dbReference type="Gene3D" id="1.50.10.10">
    <property type="match status" value="1"/>
</dbReference>
<dbReference type="OrthoDB" id="9758855at2"/>
<evidence type="ECO:0000259" key="6">
    <source>
        <dbReference type="Pfam" id="PF03632"/>
    </source>
</evidence>
<dbReference type="Gene3D" id="2.70.98.40">
    <property type="entry name" value="Glycoside hydrolase, family 65, N-terminal domain"/>
    <property type="match status" value="1"/>
</dbReference>